<organism evidence="1 2">
    <name type="scientific">Smallanthus sonchifolius</name>
    <dbReference type="NCBI Taxonomy" id="185202"/>
    <lineage>
        <taxon>Eukaryota</taxon>
        <taxon>Viridiplantae</taxon>
        <taxon>Streptophyta</taxon>
        <taxon>Embryophyta</taxon>
        <taxon>Tracheophyta</taxon>
        <taxon>Spermatophyta</taxon>
        <taxon>Magnoliopsida</taxon>
        <taxon>eudicotyledons</taxon>
        <taxon>Gunneridae</taxon>
        <taxon>Pentapetalae</taxon>
        <taxon>asterids</taxon>
        <taxon>campanulids</taxon>
        <taxon>Asterales</taxon>
        <taxon>Asteraceae</taxon>
        <taxon>Asteroideae</taxon>
        <taxon>Heliantheae alliance</taxon>
        <taxon>Millerieae</taxon>
        <taxon>Smallanthus</taxon>
    </lineage>
</organism>
<keyword evidence="2" id="KW-1185">Reference proteome</keyword>
<accession>A0ACB9A5Z5</accession>
<proteinExistence type="predicted"/>
<reference evidence="2" key="1">
    <citation type="journal article" date="2022" name="Mol. Ecol. Resour.">
        <title>The genomes of chicory, endive, great burdock and yacon provide insights into Asteraceae palaeo-polyploidization history and plant inulin production.</title>
        <authorList>
            <person name="Fan W."/>
            <person name="Wang S."/>
            <person name="Wang H."/>
            <person name="Wang A."/>
            <person name="Jiang F."/>
            <person name="Liu H."/>
            <person name="Zhao H."/>
            <person name="Xu D."/>
            <person name="Zhang Y."/>
        </authorList>
    </citation>
    <scope>NUCLEOTIDE SEQUENCE [LARGE SCALE GENOMIC DNA]</scope>
    <source>
        <strain evidence="2">cv. Yunnan</strain>
    </source>
</reference>
<dbReference type="Proteomes" id="UP001056120">
    <property type="component" value="Linkage Group LG25"/>
</dbReference>
<evidence type="ECO:0000313" key="2">
    <source>
        <dbReference type="Proteomes" id="UP001056120"/>
    </source>
</evidence>
<name>A0ACB9A5Z5_9ASTR</name>
<sequence>MKLENILRKRKLHYITCQPEELKEGLPSFNDLVTRIFQPIRSGGVVREDGGVCPVGEGGGSAEPSNPKPLFHDATFSRKVVAVEADAVGLRVRKERKESGGETEKSLARKRCVSQSVVGTQHQVNNVLANIEEQMNADDMEHSENGPRPPPSTRPLNVAPEHVSLSSTSEHVKKDVGKEACKKMEGENPIAGNPYRYRGKALVLEGDCLSSAPDKWFDVRGARDRTSRMIAAVNPKEAENNFVPEWSILNKDVISIRELARDYMYNVTTPEEFVHFKNLSHTDLMEVALNNQLEASVNQLKAAVHASEEARGKEAAKRVAVESAQDEALSLTRQLEAMLQQLSEEKVSEVEKLKKHVNYVEERCAELERQYQQMASEKEELLGRVTVLEQLRQKYEVLEAENMSLVQEREWWFGEGFGLLALQILSSPTLITCVGNLNNAMGDMGFASGLVTGYENAMKEIPIEDVPEQPENPDAAVAAFEAVQISLVTELSGMSGVPFVKVQELLRLDDKE</sequence>
<evidence type="ECO:0000313" key="1">
    <source>
        <dbReference type="EMBL" id="KAI3705166.1"/>
    </source>
</evidence>
<gene>
    <name evidence="1" type="ORF">L1987_75399</name>
</gene>
<dbReference type="EMBL" id="CM042042">
    <property type="protein sequence ID" value="KAI3705166.1"/>
    <property type="molecule type" value="Genomic_DNA"/>
</dbReference>
<comment type="caution">
    <text evidence="1">The sequence shown here is derived from an EMBL/GenBank/DDBJ whole genome shotgun (WGS) entry which is preliminary data.</text>
</comment>
<protein>
    <submittedName>
        <fullName evidence="1">Uncharacterized protein</fullName>
    </submittedName>
</protein>
<reference evidence="1 2" key="2">
    <citation type="journal article" date="2022" name="Mol. Ecol. Resour.">
        <title>The genomes of chicory, endive, great burdock and yacon provide insights into Asteraceae paleo-polyploidization history and plant inulin production.</title>
        <authorList>
            <person name="Fan W."/>
            <person name="Wang S."/>
            <person name="Wang H."/>
            <person name="Wang A."/>
            <person name="Jiang F."/>
            <person name="Liu H."/>
            <person name="Zhao H."/>
            <person name="Xu D."/>
            <person name="Zhang Y."/>
        </authorList>
    </citation>
    <scope>NUCLEOTIDE SEQUENCE [LARGE SCALE GENOMIC DNA]</scope>
    <source>
        <strain evidence="2">cv. Yunnan</strain>
        <tissue evidence="1">Leaves</tissue>
    </source>
</reference>